<dbReference type="PANTHER" id="PTHR46481:SF10">
    <property type="entry name" value="ZINC FINGER BED DOMAIN-CONTAINING PROTEIN 39"/>
    <property type="match status" value="1"/>
</dbReference>
<evidence type="ECO:0000313" key="12">
    <source>
        <dbReference type="EMBL" id="KAK8934954.1"/>
    </source>
</evidence>
<evidence type="ECO:0000256" key="10">
    <source>
        <dbReference type="PROSITE-ProRule" id="PRU00027"/>
    </source>
</evidence>
<dbReference type="Pfam" id="PF14372">
    <property type="entry name" value="hAT-like_RNase-H"/>
    <property type="match status" value="1"/>
</dbReference>
<keyword evidence="9" id="KW-0539">Nucleus</keyword>
<dbReference type="GO" id="GO:0046983">
    <property type="term" value="F:protein dimerization activity"/>
    <property type="evidence" value="ECO:0007669"/>
    <property type="project" value="InterPro"/>
</dbReference>
<feature type="domain" description="BED-type" evidence="11">
    <location>
        <begin position="61"/>
        <end position="119"/>
    </location>
</feature>
<evidence type="ECO:0000313" key="13">
    <source>
        <dbReference type="Proteomes" id="UP001418222"/>
    </source>
</evidence>
<evidence type="ECO:0000259" key="11">
    <source>
        <dbReference type="PROSITE" id="PS50808"/>
    </source>
</evidence>
<dbReference type="InterPro" id="IPR025525">
    <property type="entry name" value="hAT-like_transposase_RNase-H"/>
</dbReference>
<protein>
    <recommendedName>
        <fullName evidence="11">BED-type domain-containing protein</fullName>
    </recommendedName>
</protein>
<comment type="subunit">
    <text evidence="2">Homodimer.</text>
</comment>
<keyword evidence="6" id="KW-0805">Transcription regulation</keyword>
<evidence type="ECO:0000256" key="4">
    <source>
        <dbReference type="ARBA" id="ARBA00022771"/>
    </source>
</evidence>
<keyword evidence="4 10" id="KW-0863">Zinc-finger</keyword>
<dbReference type="InterPro" id="IPR008906">
    <property type="entry name" value="HATC_C_dom"/>
</dbReference>
<dbReference type="EMBL" id="JBBWWQ010000012">
    <property type="protein sequence ID" value="KAK8934954.1"/>
    <property type="molecule type" value="Genomic_DNA"/>
</dbReference>
<keyword evidence="7" id="KW-0238">DNA-binding</keyword>
<accession>A0AAP0G2Z5</accession>
<dbReference type="InterPro" id="IPR012337">
    <property type="entry name" value="RNaseH-like_sf"/>
</dbReference>
<evidence type="ECO:0000256" key="7">
    <source>
        <dbReference type="ARBA" id="ARBA00023125"/>
    </source>
</evidence>
<organism evidence="12 13">
    <name type="scientific">Platanthera zijinensis</name>
    <dbReference type="NCBI Taxonomy" id="2320716"/>
    <lineage>
        <taxon>Eukaryota</taxon>
        <taxon>Viridiplantae</taxon>
        <taxon>Streptophyta</taxon>
        <taxon>Embryophyta</taxon>
        <taxon>Tracheophyta</taxon>
        <taxon>Spermatophyta</taxon>
        <taxon>Magnoliopsida</taxon>
        <taxon>Liliopsida</taxon>
        <taxon>Asparagales</taxon>
        <taxon>Orchidaceae</taxon>
        <taxon>Orchidoideae</taxon>
        <taxon>Orchideae</taxon>
        <taxon>Orchidinae</taxon>
        <taxon>Platanthera</taxon>
    </lineage>
</organism>
<dbReference type="GO" id="GO:0008270">
    <property type="term" value="F:zinc ion binding"/>
    <property type="evidence" value="ECO:0007669"/>
    <property type="project" value="UniProtKB-KW"/>
</dbReference>
<sequence>MDSVGDSTSPIMQNNEETIERVIGDMDSIVNEVENKASNDTLETSTEIKDDNEDLQKAKRLKKSSIWLEFTEDKDKDGVVRISCNHCKKSFAKSKTTPTTQFHRHLQNCAAHRKAKAEKERSSHTQTQLGFVSSTVDPSSFPALQDGKVDMEVMKEFIAIWILMHEHPFSIAEEESFNLMQRRGIPKWKSISRTTATTYCVNVYELEKKKLKTLLKNVTKISLTTDCWKSKNQRIEYMVITGHWIDHNWKLQKRVLNYVHIPPPRRGLEIADAILRCLKDWGIENKIQTISVDNASANDAAIENLKIYIRSTKKLLYDGKLFHVRCCAHILNLIAQDGISEIKDIVNVIRDSVEYIRRSDARLKIFSEIVKQLNLPERKLVDDCRTRWNSTYEMLAAAYKFKDVFPRFAERDQHYDSCPSEDDWVKIEKVCSVLEVFWTATHIISGSEYPTSNLFLNEISRVKVLLDKKSLDNDFFIHNMVEKMKLKFDKYWGASNLLMSIAAVLDPRCKMRALDFFFPKRYSVQRAELEINLVKVTLQKLYAEYVENHMVEGEVSGEIEGSRHSNRHVQTQSDWSEYFDYVKSVESIQPQKSELDIYLEENCYMIEKDINRGEKNFDVLEWWRLHALKYKILSTLAKNILAIHVTSVASEATFSAGSRIIDKYRASLKTDTVQVLMCGGDWVRKRFGVKKKTKVNRHDYDFFFKVHL</sequence>
<proteinExistence type="predicted"/>
<name>A0AAP0G2Z5_9ASPA</name>
<keyword evidence="5" id="KW-0862">Zinc</keyword>
<dbReference type="PANTHER" id="PTHR46481">
    <property type="entry name" value="ZINC FINGER BED DOMAIN-CONTAINING PROTEIN 4"/>
    <property type="match status" value="1"/>
</dbReference>
<dbReference type="PROSITE" id="PS50808">
    <property type="entry name" value="ZF_BED"/>
    <property type="match status" value="1"/>
</dbReference>
<reference evidence="12 13" key="1">
    <citation type="journal article" date="2022" name="Nat. Plants">
        <title>Genomes of leafy and leafless Platanthera orchids illuminate the evolution of mycoheterotrophy.</title>
        <authorList>
            <person name="Li M.H."/>
            <person name="Liu K.W."/>
            <person name="Li Z."/>
            <person name="Lu H.C."/>
            <person name="Ye Q.L."/>
            <person name="Zhang D."/>
            <person name="Wang J.Y."/>
            <person name="Li Y.F."/>
            <person name="Zhong Z.M."/>
            <person name="Liu X."/>
            <person name="Yu X."/>
            <person name="Liu D.K."/>
            <person name="Tu X.D."/>
            <person name="Liu B."/>
            <person name="Hao Y."/>
            <person name="Liao X.Y."/>
            <person name="Jiang Y.T."/>
            <person name="Sun W.H."/>
            <person name="Chen J."/>
            <person name="Chen Y.Q."/>
            <person name="Ai Y."/>
            <person name="Zhai J.W."/>
            <person name="Wu S.S."/>
            <person name="Zhou Z."/>
            <person name="Hsiao Y.Y."/>
            <person name="Wu W.L."/>
            <person name="Chen Y.Y."/>
            <person name="Lin Y.F."/>
            <person name="Hsu J.L."/>
            <person name="Li C.Y."/>
            <person name="Wang Z.W."/>
            <person name="Zhao X."/>
            <person name="Zhong W.Y."/>
            <person name="Ma X.K."/>
            <person name="Ma L."/>
            <person name="Huang J."/>
            <person name="Chen G.Z."/>
            <person name="Huang M.Z."/>
            <person name="Huang L."/>
            <person name="Peng D.H."/>
            <person name="Luo Y.B."/>
            <person name="Zou S.Q."/>
            <person name="Chen S.P."/>
            <person name="Lan S."/>
            <person name="Tsai W.C."/>
            <person name="Van de Peer Y."/>
            <person name="Liu Z.J."/>
        </authorList>
    </citation>
    <scope>NUCLEOTIDE SEQUENCE [LARGE SCALE GENOMIC DNA]</scope>
    <source>
        <strain evidence="12">Lor287</strain>
    </source>
</reference>
<gene>
    <name evidence="12" type="ORF">KSP39_PZI014341</name>
</gene>
<dbReference type="GO" id="GO:0003677">
    <property type="term" value="F:DNA binding"/>
    <property type="evidence" value="ECO:0007669"/>
    <property type="project" value="UniProtKB-KW"/>
</dbReference>
<evidence type="ECO:0000256" key="9">
    <source>
        <dbReference type="ARBA" id="ARBA00023242"/>
    </source>
</evidence>
<keyword evidence="8" id="KW-0804">Transcription</keyword>
<dbReference type="InterPro" id="IPR003656">
    <property type="entry name" value="Znf_BED"/>
</dbReference>
<dbReference type="AlphaFoldDB" id="A0AAP0G2Z5"/>
<evidence type="ECO:0000256" key="3">
    <source>
        <dbReference type="ARBA" id="ARBA00022723"/>
    </source>
</evidence>
<dbReference type="InterPro" id="IPR052035">
    <property type="entry name" value="ZnF_BED_domain_contain"/>
</dbReference>
<evidence type="ECO:0000256" key="2">
    <source>
        <dbReference type="ARBA" id="ARBA00011738"/>
    </source>
</evidence>
<dbReference type="SUPFAM" id="SSF53098">
    <property type="entry name" value="Ribonuclease H-like"/>
    <property type="match status" value="1"/>
</dbReference>
<dbReference type="Pfam" id="PF05699">
    <property type="entry name" value="Dimer_Tnp_hAT"/>
    <property type="match status" value="1"/>
</dbReference>
<comment type="caution">
    <text evidence="12">The sequence shown here is derived from an EMBL/GenBank/DDBJ whole genome shotgun (WGS) entry which is preliminary data.</text>
</comment>
<evidence type="ECO:0000256" key="1">
    <source>
        <dbReference type="ARBA" id="ARBA00004123"/>
    </source>
</evidence>
<keyword evidence="3" id="KW-0479">Metal-binding</keyword>
<comment type="subcellular location">
    <subcellularLocation>
        <location evidence="1">Nucleus</location>
    </subcellularLocation>
</comment>
<keyword evidence="13" id="KW-1185">Reference proteome</keyword>
<evidence type="ECO:0000256" key="8">
    <source>
        <dbReference type="ARBA" id="ARBA00023163"/>
    </source>
</evidence>
<evidence type="ECO:0000256" key="5">
    <source>
        <dbReference type="ARBA" id="ARBA00022833"/>
    </source>
</evidence>
<evidence type="ECO:0000256" key="6">
    <source>
        <dbReference type="ARBA" id="ARBA00023015"/>
    </source>
</evidence>
<dbReference type="SMART" id="SM00614">
    <property type="entry name" value="ZnF_BED"/>
    <property type="match status" value="1"/>
</dbReference>
<dbReference type="GO" id="GO:0005634">
    <property type="term" value="C:nucleus"/>
    <property type="evidence" value="ECO:0007669"/>
    <property type="project" value="UniProtKB-SubCell"/>
</dbReference>
<dbReference type="Proteomes" id="UP001418222">
    <property type="component" value="Unassembled WGS sequence"/>
</dbReference>